<feature type="domain" description="DUF5689" evidence="1">
    <location>
        <begin position="282"/>
        <end position="471"/>
    </location>
</feature>
<sequence length="679" mass="72051">MTSTEKYHIMKSMSYRIFALFLGLTLFGLNFQSCKKDFDEPPIRELPSLTGNTTVAQLQAMHTIGDPADSISGDIIVEAIVVSSDEAGNFYKQLIVQDATGGVEIRIEMNNLYNDYPVGRQVWINCNGLYLGDYEGNYQLTINANGDRIPEGLLPEIIVAGERDQPINAPVVTIADIKSSTQYRNMLVQIDDAQFATADAGQPYADAAAQQSANRTIVDCNGESILLRSSGYSDFVSELTPSGKGTIFGIHSNFGSDAQLYIRDTDDINFNDARCSVTVGGNLIDLTTLRAAYTGSTTVAPANSKINVYVISDRNTDNLVDQNMVVTDGTAGITIRFSSAHNFNEGDQLEIGIDGATLDEFNGLLQLEGVNTANVGILSSNNAVPATTVTLSDLNTNAETYESMLVKVVNASLSGGATYSGNLIIDDGTGTMDLFTRFGATFASDAVPCGTLEVTAIVGQFTSYQLQLRNPANDVVGGTTCTAGPADLTTIDSIRMLYTGSNVTVNAKKVSGVVISDAANGNINNQNLVIQDGTAGITLRFSNAHSFNLGDSVEVILNNGVVSEYNGLLQVDALLTTNATLIASGVTPAVRTATVAQILANAEDWESTLVQITGATIGGDATYGFNDITDASGTMDFYTSNGANFKGQTVPTGTVNITGILGQYNTDYQILIRSTADVQ</sequence>
<reference evidence="2 3" key="1">
    <citation type="journal article" date="2012" name="Stand. Genomic Sci.">
        <title>Complete genome sequencing and analysis of Saprospira grandis str. Lewin, a predatory marine bacterium.</title>
        <authorList>
            <person name="Saw J.H."/>
            <person name="Yuryev A."/>
            <person name="Kanbe M."/>
            <person name="Hou S."/>
            <person name="Young A.G."/>
            <person name="Aizawa S."/>
            <person name="Alam M."/>
        </authorList>
    </citation>
    <scope>NUCLEOTIDE SEQUENCE [LARGE SCALE GENOMIC DNA]</scope>
    <source>
        <strain evidence="2 3">Lewin</strain>
    </source>
</reference>
<keyword evidence="3" id="KW-1185">Reference proteome</keyword>
<name>H6LAT2_SAPGL</name>
<dbReference type="InterPro" id="IPR043744">
    <property type="entry name" value="DUF5689"/>
</dbReference>
<dbReference type="eggNOG" id="COG2374">
    <property type="taxonomic scope" value="Bacteria"/>
</dbReference>
<dbReference type="RefSeq" id="WP_015693277.1">
    <property type="nucleotide sequence ID" value="NC_016940.1"/>
</dbReference>
<dbReference type="eggNOG" id="COG4085">
    <property type="taxonomic scope" value="Bacteria"/>
</dbReference>
<accession>H6LAT2</accession>
<dbReference type="STRING" id="984262.SGRA_2947"/>
<dbReference type="HOGENOM" id="CLU_404845_0_0_10"/>
<dbReference type="EMBL" id="CP002831">
    <property type="protein sequence ID" value="AFC25675.1"/>
    <property type="molecule type" value="Genomic_DNA"/>
</dbReference>
<protein>
    <submittedName>
        <fullName evidence="2">Extracellular nuclease</fullName>
    </submittedName>
</protein>
<evidence type="ECO:0000259" key="1">
    <source>
        <dbReference type="Pfam" id="PF18942"/>
    </source>
</evidence>
<dbReference type="AlphaFoldDB" id="H6LAT2"/>
<gene>
    <name evidence="2" type="ordered locus">SGRA_2947</name>
</gene>
<dbReference type="KEGG" id="sgn:SGRA_2947"/>
<evidence type="ECO:0000313" key="2">
    <source>
        <dbReference type="EMBL" id="AFC25675.1"/>
    </source>
</evidence>
<dbReference type="Pfam" id="PF18942">
    <property type="entry name" value="DUF5689"/>
    <property type="match status" value="3"/>
</dbReference>
<feature type="domain" description="DUF5689" evidence="1">
    <location>
        <begin position="488"/>
        <end position="678"/>
    </location>
</feature>
<evidence type="ECO:0000313" key="3">
    <source>
        <dbReference type="Proteomes" id="UP000007519"/>
    </source>
</evidence>
<feature type="domain" description="DUF5689" evidence="1">
    <location>
        <begin position="51"/>
        <end position="268"/>
    </location>
</feature>
<dbReference type="Proteomes" id="UP000007519">
    <property type="component" value="Chromosome"/>
</dbReference>
<proteinExistence type="predicted"/>
<organism evidence="2 3">
    <name type="scientific">Saprospira grandis (strain Lewin)</name>
    <dbReference type="NCBI Taxonomy" id="984262"/>
    <lineage>
        <taxon>Bacteria</taxon>
        <taxon>Pseudomonadati</taxon>
        <taxon>Bacteroidota</taxon>
        <taxon>Saprospiria</taxon>
        <taxon>Saprospirales</taxon>
        <taxon>Saprospiraceae</taxon>
        <taxon>Saprospira</taxon>
    </lineage>
</organism>